<sequence>MAMNLVNTLSIQLHQQMMYQQHQMAYHHYQQEEISNPNGWPTMLSSTMAAGPQLTEDVKVELENRKLWEQFHAETTEMIITKSGRRMFPSIQLSVSGLERRSRYCILLELDLASDRRHKYTGGVDSSGNRTSAATTTGPRGWTSAGPAEPQPSLERRLYIHPDSPATGAHWMQHPLSFSKLKLTNNVVEQHSNVLLTSMHKYVPRILIVRCDEITNLQDLYKNPSSVFTFKETEFIAVTAYQNENITKLKIDNNPFAKGFRTEGQSSCKRKRLRRDGCNSSSTSEISSHDEEDGNASLSDSDHNESSDSPLVKRARLHHDERSSVGNYENEPTPPTQRLQEVPVVPEPRRETQPRLHRPWADDSEETTLNNNRLTVKSLPVPQSLPVTAQVPLRMSAQYANYMGVQPVHYHAIMALEMAKMRERYVAQHFPLLMDYRRTI</sequence>
<dbReference type="Proteomes" id="UP000002358">
    <property type="component" value="Chromosome 2"/>
</dbReference>
<name>A0A7M7G8L2_NASVI</name>
<dbReference type="PRINTS" id="PR00937">
    <property type="entry name" value="TBOX"/>
</dbReference>
<keyword evidence="2" id="KW-0217">Developmental protein</keyword>
<dbReference type="SMART" id="SM00425">
    <property type="entry name" value="TBOX"/>
    <property type="match status" value="1"/>
</dbReference>
<feature type="domain" description="T-box" evidence="9">
    <location>
        <begin position="62"/>
        <end position="262"/>
    </location>
</feature>
<keyword evidence="6 7" id="KW-0539">Nucleus</keyword>
<proteinExistence type="predicted"/>
<feature type="compositionally biased region" description="Polar residues" evidence="8">
    <location>
        <begin position="124"/>
        <end position="138"/>
    </location>
</feature>
<keyword evidence="3" id="KW-0805">Transcription regulation</keyword>
<evidence type="ECO:0000256" key="5">
    <source>
        <dbReference type="ARBA" id="ARBA00023163"/>
    </source>
</evidence>
<protein>
    <recommendedName>
        <fullName evidence="9">T-box domain-containing protein</fullName>
    </recommendedName>
</protein>
<dbReference type="InterPro" id="IPR036960">
    <property type="entry name" value="T-box_sf"/>
</dbReference>
<dbReference type="GO" id="GO:0005634">
    <property type="term" value="C:nucleus"/>
    <property type="evidence" value="ECO:0007669"/>
    <property type="project" value="UniProtKB-SubCell"/>
</dbReference>
<dbReference type="InterPro" id="IPR001699">
    <property type="entry name" value="TF_T-box"/>
</dbReference>
<dbReference type="FunFam" id="2.60.40.820:FF:000010">
    <property type="entry name" value="T-box transcription factor TBX6"/>
    <property type="match status" value="1"/>
</dbReference>
<dbReference type="InParanoid" id="A0A7M7G8L2"/>
<dbReference type="InterPro" id="IPR008967">
    <property type="entry name" value="p53-like_TF_DNA-bd_sf"/>
</dbReference>
<dbReference type="InterPro" id="IPR018186">
    <property type="entry name" value="TF_T-box_CS"/>
</dbReference>
<evidence type="ECO:0000259" key="9">
    <source>
        <dbReference type="PROSITE" id="PS50252"/>
    </source>
</evidence>
<dbReference type="AlphaFoldDB" id="A0A7M7G8L2"/>
<evidence type="ECO:0000313" key="11">
    <source>
        <dbReference type="Proteomes" id="UP000002358"/>
    </source>
</evidence>
<dbReference type="GO" id="GO:0000978">
    <property type="term" value="F:RNA polymerase II cis-regulatory region sequence-specific DNA binding"/>
    <property type="evidence" value="ECO:0007669"/>
    <property type="project" value="InterPro"/>
</dbReference>
<dbReference type="PANTHER" id="PTHR11267">
    <property type="entry name" value="T-BOX PROTEIN-RELATED"/>
    <property type="match status" value="1"/>
</dbReference>
<feature type="region of interest" description="Disordered" evidence="8">
    <location>
        <begin position="121"/>
        <end position="151"/>
    </location>
</feature>
<dbReference type="FunCoup" id="A0A7M7G8L2">
    <property type="interactions" value="130"/>
</dbReference>
<organism evidence="10 11">
    <name type="scientific">Nasonia vitripennis</name>
    <name type="common">Parasitic wasp</name>
    <dbReference type="NCBI Taxonomy" id="7425"/>
    <lineage>
        <taxon>Eukaryota</taxon>
        <taxon>Metazoa</taxon>
        <taxon>Ecdysozoa</taxon>
        <taxon>Arthropoda</taxon>
        <taxon>Hexapoda</taxon>
        <taxon>Insecta</taxon>
        <taxon>Pterygota</taxon>
        <taxon>Neoptera</taxon>
        <taxon>Endopterygota</taxon>
        <taxon>Hymenoptera</taxon>
        <taxon>Apocrita</taxon>
        <taxon>Proctotrupomorpha</taxon>
        <taxon>Chalcidoidea</taxon>
        <taxon>Pteromalidae</taxon>
        <taxon>Pteromalinae</taxon>
        <taxon>Nasonia</taxon>
    </lineage>
</organism>
<comment type="caution">
    <text evidence="7">Lacks conserved residue(s) required for the propagation of feature annotation.</text>
</comment>
<evidence type="ECO:0000256" key="3">
    <source>
        <dbReference type="ARBA" id="ARBA00023015"/>
    </source>
</evidence>
<dbReference type="PROSITE" id="PS01283">
    <property type="entry name" value="TBOX_1"/>
    <property type="match status" value="1"/>
</dbReference>
<dbReference type="InterPro" id="IPR046360">
    <property type="entry name" value="T-box_DNA-bd"/>
</dbReference>
<comment type="subcellular location">
    <subcellularLocation>
        <location evidence="1 7">Nucleus</location>
    </subcellularLocation>
</comment>
<reference evidence="10" key="1">
    <citation type="submission" date="2021-01" db="UniProtKB">
        <authorList>
            <consortium name="EnsemblMetazoa"/>
        </authorList>
    </citation>
    <scope>IDENTIFICATION</scope>
</reference>
<feature type="region of interest" description="Disordered" evidence="8">
    <location>
        <begin position="256"/>
        <end position="363"/>
    </location>
</feature>
<dbReference type="Pfam" id="PF00907">
    <property type="entry name" value="T-box"/>
    <property type="match status" value="1"/>
</dbReference>
<dbReference type="GO" id="GO:0001708">
    <property type="term" value="P:cell fate specification"/>
    <property type="evidence" value="ECO:0007669"/>
    <property type="project" value="TreeGrafter"/>
</dbReference>
<dbReference type="GO" id="GO:0045893">
    <property type="term" value="P:positive regulation of DNA-templated transcription"/>
    <property type="evidence" value="ECO:0007669"/>
    <property type="project" value="InterPro"/>
</dbReference>
<dbReference type="GO" id="GO:0000981">
    <property type="term" value="F:DNA-binding transcription factor activity, RNA polymerase II-specific"/>
    <property type="evidence" value="ECO:0007669"/>
    <property type="project" value="TreeGrafter"/>
</dbReference>
<keyword evidence="11" id="KW-1185">Reference proteome</keyword>
<evidence type="ECO:0000256" key="4">
    <source>
        <dbReference type="ARBA" id="ARBA00023125"/>
    </source>
</evidence>
<dbReference type="SMR" id="A0A7M7G8L2"/>
<evidence type="ECO:0000256" key="7">
    <source>
        <dbReference type="PROSITE-ProRule" id="PRU00201"/>
    </source>
</evidence>
<dbReference type="PROSITE" id="PS50252">
    <property type="entry name" value="TBOX_3"/>
    <property type="match status" value="1"/>
</dbReference>
<dbReference type="PANTHER" id="PTHR11267:SF204">
    <property type="entry name" value="SPADETAIL"/>
    <property type="match status" value="1"/>
</dbReference>
<dbReference type="RefSeq" id="XP_001607228.2">
    <property type="nucleotide sequence ID" value="XM_001607178.4"/>
</dbReference>
<dbReference type="Gene3D" id="2.60.40.820">
    <property type="entry name" value="Transcription factor, T-box"/>
    <property type="match status" value="1"/>
</dbReference>
<dbReference type="SUPFAM" id="SSF49417">
    <property type="entry name" value="p53-like transcription factors"/>
    <property type="match status" value="1"/>
</dbReference>
<evidence type="ECO:0000256" key="6">
    <source>
        <dbReference type="ARBA" id="ARBA00023242"/>
    </source>
</evidence>
<evidence type="ECO:0000313" key="10">
    <source>
        <dbReference type="EnsemblMetazoa" id="XP_001607228"/>
    </source>
</evidence>
<dbReference type="KEGG" id="nvi:100123573"/>
<dbReference type="CDD" id="cd20681">
    <property type="entry name" value="T-box_Drosocross-like"/>
    <property type="match status" value="1"/>
</dbReference>
<keyword evidence="5" id="KW-0804">Transcription</keyword>
<dbReference type="EnsemblMetazoa" id="XM_001607178">
    <property type="protein sequence ID" value="XP_001607228"/>
    <property type="gene ID" value="LOC100123573"/>
</dbReference>
<evidence type="ECO:0000256" key="2">
    <source>
        <dbReference type="ARBA" id="ARBA00022473"/>
    </source>
</evidence>
<evidence type="ECO:0000256" key="8">
    <source>
        <dbReference type="SAM" id="MobiDB-lite"/>
    </source>
</evidence>
<evidence type="ECO:0000256" key="1">
    <source>
        <dbReference type="ARBA" id="ARBA00004123"/>
    </source>
</evidence>
<accession>A0A7M7G8L2</accession>
<dbReference type="GeneID" id="100123573"/>
<dbReference type="OrthoDB" id="7442607at2759"/>
<dbReference type="GO" id="GO:0000785">
    <property type="term" value="C:chromatin"/>
    <property type="evidence" value="ECO:0007669"/>
    <property type="project" value="TreeGrafter"/>
</dbReference>
<keyword evidence="4 7" id="KW-0238">DNA-binding</keyword>